<evidence type="ECO:0008006" key="4">
    <source>
        <dbReference type="Google" id="ProtNLM"/>
    </source>
</evidence>
<name>A0A0G1N0P8_9BACT</name>
<feature type="transmembrane region" description="Helical" evidence="1">
    <location>
        <begin position="7"/>
        <end position="27"/>
    </location>
</feature>
<keyword evidence="1" id="KW-0812">Transmembrane</keyword>
<feature type="transmembrane region" description="Helical" evidence="1">
    <location>
        <begin position="346"/>
        <end position="367"/>
    </location>
</feature>
<feature type="transmembrane region" description="Helical" evidence="1">
    <location>
        <begin position="374"/>
        <end position="394"/>
    </location>
</feature>
<dbReference type="AlphaFoldDB" id="A0A0G1N0P8"/>
<dbReference type="Proteomes" id="UP000034911">
    <property type="component" value="Unassembled WGS sequence"/>
</dbReference>
<protein>
    <recommendedName>
        <fullName evidence="4">Glycosyltransferase RgtA/B/C/D-like domain-containing protein</fullName>
    </recommendedName>
</protein>
<evidence type="ECO:0000313" key="3">
    <source>
        <dbReference type="Proteomes" id="UP000034911"/>
    </source>
</evidence>
<feature type="transmembrane region" description="Helical" evidence="1">
    <location>
        <begin position="177"/>
        <end position="202"/>
    </location>
</feature>
<feature type="transmembrane region" description="Helical" evidence="1">
    <location>
        <begin position="214"/>
        <end position="232"/>
    </location>
</feature>
<evidence type="ECO:0000256" key="1">
    <source>
        <dbReference type="SAM" id="Phobius"/>
    </source>
</evidence>
<feature type="transmembrane region" description="Helical" evidence="1">
    <location>
        <begin position="284"/>
        <end position="307"/>
    </location>
</feature>
<feature type="transmembrane region" description="Helical" evidence="1">
    <location>
        <begin position="126"/>
        <end position="144"/>
    </location>
</feature>
<comment type="caution">
    <text evidence="2">The sequence shown here is derived from an EMBL/GenBank/DDBJ whole genome shotgun (WGS) entry which is preliminary data.</text>
</comment>
<sequence>MRLVSHKFFPIISIAVVSLIGASFFIMSGLKTTHGTIATPLDDAFIHFQYAKQISQGNWFKYFPGAPISSGDTSFLYPLILAVGYRAGLTGLSIIWFAYALALACLVGTGYIIYAIGGYFKLKQKNALWIALLVISNGWLLWGYFSGMEIALQTFFLLATFYAALKEINEKKLKWLPLWLFLLTIVRPEGFIASALLGTWIIVLRVFRGQKITYWYAAFLPFLTYAAQLLFYHFTTGEWNSNTFILKTWWYIISSQGIFPYPLLNKFLSLSIVLAYFLPKEIAYFANDMGLISIIGFPIIFIGAIFARGKEGQRSFPLTVSWIILFIMEFLALLNIYAVTEVTRRRYFIFLAPLAIFFTMYAVIEIAGWFNKKLISLFLIFFTILSLGNTVYFARAYSFDIQNIFEMHFQVAQWVQKNTAPNDIIAMNDAGVVPYLTNRPFFDVMGLVTNKVARVVHEGPDAFLKYIISLPRYERPAYFIIFPGWFDTNETRDVIKLRAILKQLGTPIAHFTVSNFSIVPYGTMSVLKPKWDQ</sequence>
<accession>A0A0G1N0P8</accession>
<gene>
    <name evidence="2" type="ORF">UX20_C0004G0013</name>
</gene>
<dbReference type="EMBL" id="LCLH01000004">
    <property type="protein sequence ID" value="KKU14186.1"/>
    <property type="molecule type" value="Genomic_DNA"/>
</dbReference>
<keyword evidence="1" id="KW-0472">Membrane</keyword>
<evidence type="ECO:0000313" key="2">
    <source>
        <dbReference type="EMBL" id="KKU14186.1"/>
    </source>
</evidence>
<feature type="transmembrane region" description="Helical" evidence="1">
    <location>
        <begin position="319"/>
        <end position="340"/>
    </location>
</feature>
<organism evidence="2 3">
    <name type="scientific">Candidatus Magasanikbacteria bacterium GW2011_GWC2_45_8</name>
    <dbReference type="NCBI Taxonomy" id="1619050"/>
    <lineage>
        <taxon>Bacteria</taxon>
        <taxon>Candidatus Magasanikiibacteriota</taxon>
    </lineage>
</organism>
<keyword evidence="1" id="KW-1133">Transmembrane helix</keyword>
<feature type="transmembrane region" description="Helical" evidence="1">
    <location>
        <begin position="94"/>
        <end position="114"/>
    </location>
</feature>
<proteinExistence type="predicted"/>
<dbReference type="STRING" id="1619050.UX20_C0004G0013"/>
<reference evidence="2 3" key="1">
    <citation type="journal article" date="2015" name="Nature">
        <title>rRNA introns, odd ribosomes, and small enigmatic genomes across a large radiation of phyla.</title>
        <authorList>
            <person name="Brown C.T."/>
            <person name="Hug L.A."/>
            <person name="Thomas B.C."/>
            <person name="Sharon I."/>
            <person name="Castelle C.J."/>
            <person name="Singh A."/>
            <person name="Wilkins M.J."/>
            <person name="Williams K.H."/>
            <person name="Banfield J.F."/>
        </authorList>
    </citation>
    <scope>NUCLEOTIDE SEQUENCE [LARGE SCALE GENOMIC DNA]</scope>
</reference>